<keyword evidence="3" id="KW-0813">Transport</keyword>
<proteinExistence type="inferred from homology"/>
<comment type="subcellular location">
    <subcellularLocation>
        <location evidence="1">Cell envelope</location>
    </subcellularLocation>
</comment>
<dbReference type="Pfam" id="PF01497">
    <property type="entry name" value="Peripla_BP_2"/>
    <property type="match status" value="1"/>
</dbReference>
<evidence type="ECO:0000256" key="1">
    <source>
        <dbReference type="ARBA" id="ARBA00004196"/>
    </source>
</evidence>
<feature type="signal peptide" evidence="6">
    <location>
        <begin position="1"/>
        <end position="23"/>
    </location>
</feature>
<organism evidence="8 9">
    <name type="scientific">Marinobacter salexigens</name>
    <dbReference type="NCBI Taxonomy" id="1925763"/>
    <lineage>
        <taxon>Bacteria</taxon>
        <taxon>Pseudomonadati</taxon>
        <taxon>Pseudomonadota</taxon>
        <taxon>Gammaproteobacteria</taxon>
        <taxon>Pseudomonadales</taxon>
        <taxon>Marinobacteraceae</taxon>
        <taxon>Marinobacter</taxon>
    </lineage>
</organism>
<name>A0ABS6AC95_9GAMM</name>
<keyword evidence="4" id="KW-0406">Ion transport</keyword>
<evidence type="ECO:0000313" key="8">
    <source>
        <dbReference type="EMBL" id="MBU2875656.1"/>
    </source>
</evidence>
<evidence type="ECO:0000256" key="5">
    <source>
        <dbReference type="ARBA" id="ARBA00022729"/>
    </source>
</evidence>
<sequence length="289" mass="30788">MAVLKSIAFTVFALVALSAGATAQASSGGPTVASFDHGALDTLIELGLAEKVIAVPLTGLPDYLSGIEQGRTDVGNLKTPDLKAVRGADPDIILITGRQSANLEGLQAIAEIRNVSLEGGDYQTSVTEKVMGLAALYDRESAARDRLSELWNHIKRQREAILNDPEVVVVTHNNGHFSLRREPVVFELLGLQEPALPEEVKPVTRGTRVFVPVTPEVMAKMAPDALLIVDRSAAIGDEPMDLSRLKQALKAAGSNAPVTVLDAKLWYLSGAGLQSTKLQVDEVIAAITR</sequence>
<dbReference type="Proteomes" id="UP000753376">
    <property type="component" value="Unassembled WGS sequence"/>
</dbReference>
<accession>A0ABS6AC95</accession>
<evidence type="ECO:0000256" key="2">
    <source>
        <dbReference type="ARBA" id="ARBA00008814"/>
    </source>
</evidence>
<evidence type="ECO:0000256" key="4">
    <source>
        <dbReference type="ARBA" id="ARBA00022496"/>
    </source>
</evidence>
<keyword evidence="9" id="KW-1185">Reference proteome</keyword>
<dbReference type="EMBL" id="JAHKPV010000021">
    <property type="protein sequence ID" value="MBU2875656.1"/>
    <property type="molecule type" value="Genomic_DNA"/>
</dbReference>
<dbReference type="InterPro" id="IPR051313">
    <property type="entry name" value="Bact_iron-sidero_bind"/>
</dbReference>
<keyword evidence="4" id="KW-0410">Iron transport</keyword>
<comment type="caution">
    <text evidence="8">The sequence shown here is derived from an EMBL/GenBank/DDBJ whole genome shotgun (WGS) entry which is preliminary data.</text>
</comment>
<comment type="similarity">
    <text evidence="2">Belongs to the bacterial solute-binding protein 8 family.</text>
</comment>
<keyword evidence="5 6" id="KW-0732">Signal</keyword>
<dbReference type="PANTHER" id="PTHR30532">
    <property type="entry name" value="IRON III DICITRATE-BINDING PERIPLASMIC PROTEIN"/>
    <property type="match status" value="1"/>
</dbReference>
<dbReference type="InterPro" id="IPR002491">
    <property type="entry name" value="ABC_transptr_periplasmic_BD"/>
</dbReference>
<feature type="chain" id="PRO_5045560188" evidence="6">
    <location>
        <begin position="24"/>
        <end position="289"/>
    </location>
</feature>
<evidence type="ECO:0000259" key="7">
    <source>
        <dbReference type="PROSITE" id="PS50983"/>
    </source>
</evidence>
<dbReference type="PANTHER" id="PTHR30532:SF29">
    <property type="entry name" value="FE(3+) DICITRATE-BINDING PERIPLASMIC PROTEIN"/>
    <property type="match status" value="1"/>
</dbReference>
<evidence type="ECO:0000256" key="3">
    <source>
        <dbReference type="ARBA" id="ARBA00022448"/>
    </source>
</evidence>
<evidence type="ECO:0000313" key="9">
    <source>
        <dbReference type="Proteomes" id="UP000753376"/>
    </source>
</evidence>
<dbReference type="PROSITE" id="PS50983">
    <property type="entry name" value="FE_B12_PBP"/>
    <property type="match status" value="1"/>
</dbReference>
<protein>
    <submittedName>
        <fullName evidence="8">ABC transporter substrate-binding protein</fullName>
    </submittedName>
</protein>
<evidence type="ECO:0000256" key="6">
    <source>
        <dbReference type="SAM" id="SignalP"/>
    </source>
</evidence>
<keyword evidence="4" id="KW-0408">Iron</keyword>
<dbReference type="RefSeq" id="WP_216009421.1">
    <property type="nucleotide sequence ID" value="NZ_JAHKPV010000021.1"/>
</dbReference>
<gene>
    <name evidence="8" type="ORF">KO508_16780</name>
</gene>
<reference evidence="8 9" key="1">
    <citation type="submission" date="2021-05" db="EMBL/GenBank/DDBJ databases">
        <title>Draft genomes of bacteria isolated from model marine particles.</title>
        <authorList>
            <person name="Datta M.S."/>
            <person name="Schwartzman J.A."/>
            <person name="Enke T.N."/>
            <person name="Saavedra J."/>
            <person name="Cermak N."/>
            <person name="Cordero O.X."/>
        </authorList>
    </citation>
    <scope>NUCLEOTIDE SEQUENCE [LARGE SCALE GENOMIC DNA]</scope>
    <source>
        <strain evidence="8 9">D2M19</strain>
    </source>
</reference>
<feature type="domain" description="Fe/B12 periplasmic-binding" evidence="7">
    <location>
        <begin position="31"/>
        <end position="289"/>
    </location>
</feature>